<keyword evidence="3" id="KW-1185">Reference proteome</keyword>
<organism evidence="2 3">
    <name type="scientific">Streptomyces virginiae</name>
    <name type="common">Streptomyces cinnamonensis</name>
    <dbReference type="NCBI Taxonomy" id="1961"/>
    <lineage>
        <taxon>Bacteria</taxon>
        <taxon>Bacillati</taxon>
        <taxon>Actinomycetota</taxon>
        <taxon>Actinomycetes</taxon>
        <taxon>Kitasatosporales</taxon>
        <taxon>Streptomycetaceae</taxon>
        <taxon>Streptomyces</taxon>
    </lineage>
</organism>
<accession>A0ABZ1TSR5</accession>
<evidence type="ECO:0000256" key="1">
    <source>
        <dbReference type="SAM" id="MobiDB-lite"/>
    </source>
</evidence>
<dbReference type="Proteomes" id="UP001432039">
    <property type="component" value="Plasmid unnamed1"/>
</dbReference>
<evidence type="ECO:0000313" key="2">
    <source>
        <dbReference type="EMBL" id="WUQ18292.1"/>
    </source>
</evidence>
<sequence length="81" mass="8316">MADDALDAMEALVDALRAGVPGAELILAAVPALTAALREDLAADADPEAARAAVRVPGRPRRRGLGPGWQGLDGEFTRGGR</sequence>
<reference evidence="2" key="1">
    <citation type="submission" date="2022-10" db="EMBL/GenBank/DDBJ databases">
        <title>The complete genomes of actinobacterial strains from the NBC collection.</title>
        <authorList>
            <person name="Joergensen T.S."/>
            <person name="Alvarez Arevalo M."/>
            <person name="Sterndorff E.B."/>
            <person name="Faurdal D."/>
            <person name="Vuksanovic O."/>
            <person name="Mourched A.-S."/>
            <person name="Charusanti P."/>
            <person name="Shaw S."/>
            <person name="Blin K."/>
            <person name="Weber T."/>
        </authorList>
    </citation>
    <scope>NUCLEOTIDE SEQUENCE</scope>
    <source>
        <strain evidence="2">NBC_00248</strain>
        <plasmid evidence="2">unnamed1</plasmid>
    </source>
</reference>
<feature type="compositionally biased region" description="Gly residues" evidence="1">
    <location>
        <begin position="65"/>
        <end position="74"/>
    </location>
</feature>
<name>A0ABZ1TSR5_STRVG</name>
<keyword evidence="2" id="KW-0614">Plasmid</keyword>
<proteinExistence type="predicted"/>
<dbReference type="EMBL" id="CP108091">
    <property type="protein sequence ID" value="WUQ18292.1"/>
    <property type="molecule type" value="Genomic_DNA"/>
</dbReference>
<feature type="region of interest" description="Disordered" evidence="1">
    <location>
        <begin position="44"/>
        <end position="81"/>
    </location>
</feature>
<dbReference type="RefSeq" id="WP_328966237.1">
    <property type="nucleotide sequence ID" value="NZ_CP108091.1"/>
</dbReference>
<gene>
    <name evidence="2" type="ORF">OG517_43510</name>
</gene>
<geneLocation type="plasmid" evidence="2 3">
    <name>unnamed1</name>
</geneLocation>
<protein>
    <submittedName>
        <fullName evidence="2">Uncharacterized protein</fullName>
    </submittedName>
</protein>
<evidence type="ECO:0000313" key="3">
    <source>
        <dbReference type="Proteomes" id="UP001432039"/>
    </source>
</evidence>